<keyword evidence="2" id="KW-0378">Hydrolase</keyword>
<dbReference type="Pfam" id="PF22848">
    <property type="entry name" value="ASD1_dom"/>
    <property type="match status" value="1"/>
</dbReference>
<dbReference type="EMBL" id="KV745142">
    <property type="protein sequence ID" value="OCK77247.1"/>
    <property type="molecule type" value="Genomic_DNA"/>
</dbReference>
<reference evidence="2 3" key="1">
    <citation type="journal article" date="2016" name="Nat. Commun.">
        <title>Ectomycorrhizal ecology is imprinted in the genome of the dominant symbiotic fungus Cenococcum geophilum.</title>
        <authorList>
            <consortium name="DOE Joint Genome Institute"/>
            <person name="Peter M."/>
            <person name="Kohler A."/>
            <person name="Ohm R.A."/>
            <person name="Kuo A."/>
            <person name="Krutzmann J."/>
            <person name="Morin E."/>
            <person name="Arend M."/>
            <person name="Barry K.W."/>
            <person name="Binder M."/>
            <person name="Choi C."/>
            <person name="Clum A."/>
            <person name="Copeland A."/>
            <person name="Grisel N."/>
            <person name="Haridas S."/>
            <person name="Kipfer T."/>
            <person name="LaButti K."/>
            <person name="Lindquist E."/>
            <person name="Lipzen A."/>
            <person name="Maire R."/>
            <person name="Meier B."/>
            <person name="Mihaltcheva S."/>
            <person name="Molinier V."/>
            <person name="Murat C."/>
            <person name="Poggeler S."/>
            <person name="Quandt C.A."/>
            <person name="Sperisen C."/>
            <person name="Tritt A."/>
            <person name="Tisserant E."/>
            <person name="Crous P.W."/>
            <person name="Henrissat B."/>
            <person name="Nehls U."/>
            <person name="Egli S."/>
            <person name="Spatafora J.W."/>
            <person name="Grigoriev I.V."/>
            <person name="Martin F.M."/>
        </authorList>
    </citation>
    <scope>NUCLEOTIDE SEQUENCE [LARGE SCALE GENOMIC DNA]</scope>
    <source>
        <strain evidence="2 3">CBS 459.81</strain>
    </source>
</reference>
<accession>A0A8E2E4N2</accession>
<dbReference type="GO" id="GO:0016787">
    <property type="term" value="F:hydrolase activity"/>
    <property type="evidence" value="ECO:0007669"/>
    <property type="project" value="UniProtKB-KW"/>
</dbReference>
<name>A0A8E2E4N2_9PEZI</name>
<organism evidence="2 3">
    <name type="scientific">Lepidopterella palustris CBS 459.81</name>
    <dbReference type="NCBI Taxonomy" id="1314670"/>
    <lineage>
        <taxon>Eukaryota</taxon>
        <taxon>Fungi</taxon>
        <taxon>Dikarya</taxon>
        <taxon>Ascomycota</taxon>
        <taxon>Pezizomycotina</taxon>
        <taxon>Dothideomycetes</taxon>
        <taxon>Pleosporomycetidae</taxon>
        <taxon>Mytilinidiales</taxon>
        <taxon>Argynnaceae</taxon>
        <taxon>Lepidopterella</taxon>
    </lineage>
</organism>
<feature type="domain" description="Alpha-L-arabinofuranosidase 1 catalytic" evidence="1">
    <location>
        <begin position="1"/>
        <end position="52"/>
    </location>
</feature>
<sequence length="52" mass="6075">RWKRSETIGPLIDRPGTQGDWCYYDPDRMGPLEWLEFCEDLRGVTLLVVYAG</sequence>
<evidence type="ECO:0000313" key="3">
    <source>
        <dbReference type="Proteomes" id="UP000250266"/>
    </source>
</evidence>
<protein>
    <submittedName>
        <fullName evidence="2">Glycoside hydrolase family 51 protein</fullName>
    </submittedName>
</protein>
<dbReference type="AlphaFoldDB" id="A0A8E2E4N2"/>
<dbReference type="InterPro" id="IPR055235">
    <property type="entry name" value="ASD1_cat"/>
</dbReference>
<evidence type="ECO:0000313" key="2">
    <source>
        <dbReference type="EMBL" id="OCK77247.1"/>
    </source>
</evidence>
<dbReference type="Proteomes" id="UP000250266">
    <property type="component" value="Unassembled WGS sequence"/>
</dbReference>
<feature type="non-terminal residue" evidence="2">
    <location>
        <position position="1"/>
    </location>
</feature>
<dbReference type="Gene3D" id="3.20.20.80">
    <property type="entry name" value="Glycosidases"/>
    <property type="match status" value="1"/>
</dbReference>
<proteinExistence type="predicted"/>
<evidence type="ECO:0000259" key="1">
    <source>
        <dbReference type="Pfam" id="PF22848"/>
    </source>
</evidence>
<gene>
    <name evidence="2" type="ORF">K432DRAFT_304658</name>
</gene>
<keyword evidence="3" id="KW-1185">Reference proteome</keyword>